<feature type="domain" description="LamG-like jellyroll fold" evidence="4">
    <location>
        <begin position="213"/>
        <end position="348"/>
    </location>
</feature>
<evidence type="ECO:0000256" key="3">
    <source>
        <dbReference type="SAM" id="MobiDB-lite"/>
    </source>
</evidence>
<name>A0A812JAA8_9DINO</name>
<feature type="compositionally biased region" description="Acidic residues" evidence="3">
    <location>
        <begin position="62"/>
        <end position="92"/>
    </location>
</feature>
<keyword evidence="1" id="KW-0732">Signal</keyword>
<accession>A0A812JAA8</accession>
<dbReference type="InterPro" id="IPR006558">
    <property type="entry name" value="LamG-like"/>
</dbReference>
<comment type="caution">
    <text evidence="5">The sequence shown here is derived from an EMBL/GenBank/DDBJ whole genome shotgun (WGS) entry which is preliminary data.</text>
</comment>
<dbReference type="SMART" id="SM00560">
    <property type="entry name" value="LamGL"/>
    <property type="match status" value="1"/>
</dbReference>
<evidence type="ECO:0000256" key="2">
    <source>
        <dbReference type="ARBA" id="ARBA00023157"/>
    </source>
</evidence>
<evidence type="ECO:0000313" key="6">
    <source>
        <dbReference type="Proteomes" id="UP000604046"/>
    </source>
</evidence>
<dbReference type="AlphaFoldDB" id="A0A812JAA8"/>
<protein>
    <recommendedName>
        <fullName evidence="4">LamG-like jellyroll fold domain-containing protein</fullName>
    </recommendedName>
</protein>
<keyword evidence="2" id="KW-1015">Disulfide bond</keyword>
<dbReference type="Pfam" id="PF13385">
    <property type="entry name" value="Laminin_G_3"/>
    <property type="match status" value="1"/>
</dbReference>
<evidence type="ECO:0000313" key="5">
    <source>
        <dbReference type="EMBL" id="CAE7202251.1"/>
    </source>
</evidence>
<keyword evidence="6" id="KW-1185">Reference proteome</keyword>
<dbReference type="Gene3D" id="2.60.120.200">
    <property type="match status" value="1"/>
</dbReference>
<evidence type="ECO:0000259" key="4">
    <source>
        <dbReference type="SMART" id="SM00560"/>
    </source>
</evidence>
<evidence type="ECO:0000256" key="1">
    <source>
        <dbReference type="ARBA" id="ARBA00022729"/>
    </source>
</evidence>
<dbReference type="Proteomes" id="UP000604046">
    <property type="component" value="Unassembled WGS sequence"/>
</dbReference>
<feature type="region of interest" description="Disordered" evidence="3">
    <location>
        <begin position="57"/>
        <end position="96"/>
    </location>
</feature>
<dbReference type="InterPro" id="IPR013320">
    <property type="entry name" value="ConA-like_dom_sf"/>
</dbReference>
<dbReference type="EMBL" id="CAJNDS010000402">
    <property type="protein sequence ID" value="CAE7202251.1"/>
    <property type="molecule type" value="Genomic_DNA"/>
</dbReference>
<reference evidence="5" key="1">
    <citation type="submission" date="2021-02" db="EMBL/GenBank/DDBJ databases">
        <authorList>
            <person name="Dougan E. K."/>
            <person name="Rhodes N."/>
            <person name="Thang M."/>
            <person name="Chan C."/>
        </authorList>
    </citation>
    <scope>NUCLEOTIDE SEQUENCE</scope>
</reference>
<organism evidence="5 6">
    <name type="scientific">Symbiodinium natans</name>
    <dbReference type="NCBI Taxonomy" id="878477"/>
    <lineage>
        <taxon>Eukaryota</taxon>
        <taxon>Sar</taxon>
        <taxon>Alveolata</taxon>
        <taxon>Dinophyceae</taxon>
        <taxon>Suessiales</taxon>
        <taxon>Symbiodiniaceae</taxon>
        <taxon>Symbiodinium</taxon>
    </lineage>
</organism>
<gene>
    <name evidence="5" type="ORF">SNAT2548_LOCUS6105</name>
</gene>
<sequence>MNRDADRIQECGFRTVVKPRTSNFPSPLTLYDEVSTEEENPIGMSIWNMTMSVYKARKPDDPDPDAVTDDVGEHDESSEESDDSSDVDEEESKEALRELARQAEAPTLEDLSIGDRVLVRKFLRATVTGLRSTTFPWGVEVTHADGSRKHYLPSELIKIHGSASASSAAQRPPERLNLEDASRYALRMEKAGPWSFAGNTLEDTPHTDSANPESFVVSLSARCDGGRGFRSPVTSRDATPPSGYILYADGEDRWAFWVGDGMYWSGVQGSPVIRGRWTSLQGVYDATARSVSLFVDGECVGVRYGVAFVTNKKCPLRIGAGRSESETGRYFFEGAIRDLKVYAILAQDESDA</sequence>
<dbReference type="SUPFAM" id="SSF49899">
    <property type="entry name" value="Concanavalin A-like lectins/glucanases"/>
    <property type="match status" value="1"/>
</dbReference>
<proteinExistence type="predicted"/>